<evidence type="ECO:0000313" key="3">
    <source>
        <dbReference type="Proteomes" id="UP000000763"/>
    </source>
</evidence>
<feature type="region of interest" description="Disordered" evidence="1">
    <location>
        <begin position="112"/>
        <end position="132"/>
    </location>
</feature>
<evidence type="ECO:0000313" key="2">
    <source>
        <dbReference type="EMBL" id="AAM08869.1"/>
    </source>
</evidence>
<reference evidence="3" key="1">
    <citation type="journal article" date="2005" name="Nature">
        <title>The map-based sequence of the rice genome.</title>
        <authorList>
            <consortium name="International rice genome sequencing project (IRGSP)"/>
            <person name="Matsumoto T."/>
            <person name="Wu J."/>
            <person name="Kanamori H."/>
            <person name="Katayose Y."/>
            <person name="Fujisawa M."/>
            <person name="Namiki N."/>
            <person name="Mizuno H."/>
            <person name="Yamamoto K."/>
            <person name="Antonio B.A."/>
            <person name="Baba T."/>
            <person name="Sakata K."/>
            <person name="Nagamura Y."/>
            <person name="Aoki H."/>
            <person name="Arikawa K."/>
            <person name="Arita K."/>
            <person name="Bito T."/>
            <person name="Chiden Y."/>
            <person name="Fujitsuka N."/>
            <person name="Fukunaka R."/>
            <person name="Hamada M."/>
            <person name="Harada C."/>
            <person name="Hayashi A."/>
            <person name="Hijishita S."/>
            <person name="Honda M."/>
            <person name="Hosokawa S."/>
            <person name="Ichikawa Y."/>
            <person name="Idonuma A."/>
            <person name="Iijima M."/>
            <person name="Ikeda M."/>
            <person name="Ikeno M."/>
            <person name="Ito K."/>
            <person name="Ito S."/>
            <person name="Ito T."/>
            <person name="Ito Y."/>
            <person name="Ito Y."/>
            <person name="Iwabuchi A."/>
            <person name="Kamiya K."/>
            <person name="Karasawa W."/>
            <person name="Kurita K."/>
            <person name="Katagiri S."/>
            <person name="Kikuta A."/>
            <person name="Kobayashi H."/>
            <person name="Kobayashi N."/>
            <person name="Machita K."/>
            <person name="Maehara T."/>
            <person name="Masukawa M."/>
            <person name="Mizubayashi T."/>
            <person name="Mukai Y."/>
            <person name="Nagasaki H."/>
            <person name="Nagata Y."/>
            <person name="Naito S."/>
            <person name="Nakashima M."/>
            <person name="Nakama Y."/>
            <person name="Nakamichi Y."/>
            <person name="Nakamura M."/>
            <person name="Meguro A."/>
            <person name="Negishi M."/>
            <person name="Ohta I."/>
            <person name="Ohta T."/>
            <person name="Okamoto M."/>
            <person name="Ono N."/>
            <person name="Saji S."/>
            <person name="Sakaguchi M."/>
            <person name="Sakai K."/>
            <person name="Shibata M."/>
            <person name="Shimokawa T."/>
            <person name="Song J."/>
            <person name="Takazaki Y."/>
            <person name="Terasawa K."/>
            <person name="Tsugane M."/>
            <person name="Tsuji K."/>
            <person name="Ueda S."/>
            <person name="Waki K."/>
            <person name="Yamagata H."/>
            <person name="Yamamoto M."/>
            <person name="Yamamoto S."/>
            <person name="Yamane H."/>
            <person name="Yoshiki S."/>
            <person name="Yoshihara R."/>
            <person name="Yukawa K."/>
            <person name="Zhong H."/>
            <person name="Yano M."/>
            <person name="Yuan Q."/>
            <person name="Ouyang S."/>
            <person name="Liu J."/>
            <person name="Jones K.M."/>
            <person name="Gansberger K."/>
            <person name="Moffat K."/>
            <person name="Hill J."/>
            <person name="Bera J."/>
            <person name="Fadrosh D."/>
            <person name="Jin S."/>
            <person name="Johri S."/>
            <person name="Kim M."/>
            <person name="Overton L."/>
            <person name="Reardon M."/>
            <person name="Tsitrin T."/>
            <person name="Vuong H."/>
            <person name="Weaver B."/>
            <person name="Ciecko A."/>
            <person name="Tallon L."/>
            <person name="Jackson J."/>
            <person name="Pai G."/>
            <person name="Aken S.V."/>
            <person name="Utterback T."/>
            <person name="Reidmuller S."/>
            <person name="Feldblyum T."/>
            <person name="Hsiao J."/>
            <person name="Zismann V."/>
            <person name="Iobst S."/>
            <person name="de Vazeille A.R."/>
            <person name="Buell C.R."/>
            <person name="Ying K."/>
            <person name="Li Y."/>
            <person name="Lu T."/>
            <person name="Huang Y."/>
            <person name="Zhao Q."/>
            <person name="Feng Q."/>
            <person name="Zhang L."/>
            <person name="Zhu J."/>
            <person name="Weng Q."/>
            <person name="Mu J."/>
            <person name="Lu Y."/>
            <person name="Fan D."/>
            <person name="Liu Y."/>
            <person name="Guan J."/>
            <person name="Zhang Y."/>
            <person name="Yu S."/>
            <person name="Liu X."/>
            <person name="Zhang Y."/>
            <person name="Hong G."/>
            <person name="Han B."/>
            <person name="Choisne N."/>
            <person name="Demange N."/>
            <person name="Orjeda G."/>
            <person name="Samain S."/>
            <person name="Cattolico L."/>
            <person name="Pelletier E."/>
            <person name="Couloux A."/>
            <person name="Segurens B."/>
            <person name="Wincker P."/>
            <person name="D'Hont A."/>
            <person name="Scarpelli C."/>
            <person name="Weissenbach J."/>
            <person name="Salanoubat M."/>
            <person name="Quetier F."/>
            <person name="Yu Y."/>
            <person name="Kim H.R."/>
            <person name="Rambo T."/>
            <person name="Currie J."/>
            <person name="Collura K."/>
            <person name="Luo M."/>
            <person name="Yang T."/>
            <person name="Ammiraju J.S.S."/>
            <person name="Engler F."/>
            <person name="Soderlund C."/>
            <person name="Wing R.A."/>
            <person name="Palmer L.E."/>
            <person name="de la Bastide M."/>
            <person name="Spiegel L."/>
            <person name="Nascimento L."/>
            <person name="Zutavern T."/>
            <person name="O'Shaughnessy A."/>
            <person name="Dike S."/>
            <person name="Dedhia N."/>
            <person name="Preston R."/>
            <person name="Balija V."/>
            <person name="McCombie W.R."/>
            <person name="Chow T."/>
            <person name="Chen H."/>
            <person name="Chung M."/>
            <person name="Chen C."/>
            <person name="Shaw J."/>
            <person name="Wu H."/>
            <person name="Hsiao K."/>
            <person name="Chao Y."/>
            <person name="Chu M."/>
            <person name="Cheng C."/>
            <person name="Hour A."/>
            <person name="Lee P."/>
            <person name="Lin S."/>
            <person name="Lin Y."/>
            <person name="Liou J."/>
            <person name="Liu S."/>
            <person name="Hsing Y."/>
            <person name="Raghuvanshi S."/>
            <person name="Mohanty A."/>
            <person name="Bharti A.K."/>
            <person name="Gaur A."/>
            <person name="Gupta V."/>
            <person name="Kumar D."/>
            <person name="Ravi V."/>
            <person name="Vij S."/>
            <person name="Kapur A."/>
            <person name="Khurana P."/>
            <person name="Khurana P."/>
            <person name="Khurana J.P."/>
            <person name="Tyagi A.K."/>
            <person name="Gaikwad K."/>
            <person name="Singh A."/>
            <person name="Dalal V."/>
            <person name="Srivastava S."/>
            <person name="Dixit A."/>
            <person name="Pal A.K."/>
            <person name="Ghazi I.A."/>
            <person name="Yadav M."/>
            <person name="Pandit A."/>
            <person name="Bhargava A."/>
            <person name="Sureshbabu K."/>
            <person name="Batra K."/>
            <person name="Sharma T.R."/>
            <person name="Mohapatra T."/>
            <person name="Singh N.K."/>
            <person name="Messing J."/>
            <person name="Nelson A.B."/>
            <person name="Fuks G."/>
            <person name="Kavchok S."/>
            <person name="Keizer G."/>
            <person name="Linton E."/>
            <person name="Llaca V."/>
            <person name="Song R."/>
            <person name="Tanyolac B."/>
            <person name="Young S."/>
            <person name="Ho-Il K."/>
            <person name="Hahn J.H."/>
            <person name="Sangsakoo G."/>
            <person name="Vanavichit A."/>
            <person name="de Mattos Luiz.A.T."/>
            <person name="Zimmer P.D."/>
            <person name="Malone G."/>
            <person name="Dellagostin O."/>
            <person name="de Oliveira A.C."/>
            <person name="Bevan M."/>
            <person name="Bancroft I."/>
            <person name="Minx P."/>
            <person name="Cordum H."/>
            <person name="Wilson R."/>
            <person name="Cheng Z."/>
            <person name="Jin W."/>
            <person name="Jiang J."/>
            <person name="Leong S.A."/>
            <person name="Iwama H."/>
            <person name="Gojobori T."/>
            <person name="Itoh T."/>
            <person name="Niimura Y."/>
            <person name="Fujii Y."/>
            <person name="Habara T."/>
            <person name="Sakai H."/>
            <person name="Sato Y."/>
            <person name="Wilson G."/>
            <person name="Kumar K."/>
            <person name="McCouch S."/>
            <person name="Juretic N."/>
            <person name="Hoen D."/>
            <person name="Wright S."/>
            <person name="Bruskiewich R."/>
            <person name="Bureau T."/>
            <person name="Miyao A."/>
            <person name="Hirochika H."/>
            <person name="Nishikawa T."/>
            <person name="Kadowaki K."/>
            <person name="Sugiura M."/>
            <person name="Burr B."/>
            <person name="Sasaki T."/>
        </authorList>
    </citation>
    <scope>NUCLEOTIDE SEQUENCE [LARGE SCALE GENOMIC DNA]</scope>
    <source>
        <strain evidence="3">cv. Nipponbare</strain>
    </source>
</reference>
<sequence>MEPQSIFQSSAPWGEFYEPPPSSEPIFTTGYEIRPEFIHMVREKPFFGLHQENPYHHLWEFELLCSCLKIRGMSQGTIRWKLFSFSLEERAKQLYTSIVGCVNGDWKDCGTVSAKESSPEPSGPKNEEFRTSGCALDSRDDLRNDHENSLTDFPPDKVLIEDVMVVLLHESPESLLEQDVYHFIQKEDSGETLEVFSKEPPS</sequence>
<proteinExistence type="predicted"/>
<dbReference type="AlphaFoldDB" id="A0A5S6R8A2"/>
<organism evidence="2 3">
    <name type="scientific">Oryza sativa subsp. japonica</name>
    <name type="common">Rice</name>
    <dbReference type="NCBI Taxonomy" id="39947"/>
    <lineage>
        <taxon>Eukaryota</taxon>
        <taxon>Viridiplantae</taxon>
        <taxon>Streptophyta</taxon>
        <taxon>Embryophyta</taxon>
        <taxon>Tracheophyta</taxon>
        <taxon>Spermatophyta</taxon>
        <taxon>Magnoliopsida</taxon>
        <taxon>Liliopsida</taxon>
        <taxon>Poales</taxon>
        <taxon>Poaceae</taxon>
        <taxon>BOP clade</taxon>
        <taxon>Oryzoideae</taxon>
        <taxon>Oryzeae</taxon>
        <taxon>Oryzinae</taxon>
        <taxon>Oryza</taxon>
        <taxon>Oryza sativa</taxon>
    </lineage>
</organism>
<dbReference type="Proteomes" id="UP000000763">
    <property type="component" value="Chromosome 10"/>
</dbReference>
<feature type="region of interest" description="Disordered" evidence="1">
    <location>
        <begin position="1"/>
        <end position="21"/>
    </location>
</feature>
<name>A0A5S6R8A2_ORYSJ</name>
<accession>A0A5S6R8A2</accession>
<evidence type="ECO:0000256" key="1">
    <source>
        <dbReference type="SAM" id="MobiDB-lite"/>
    </source>
</evidence>
<feature type="compositionally biased region" description="Polar residues" evidence="1">
    <location>
        <begin position="1"/>
        <end position="11"/>
    </location>
</feature>
<gene>
    <name evidence="2" type="ORF">OSJNBb0047B19.15</name>
</gene>
<reference evidence="3" key="2">
    <citation type="journal article" date="2008" name="Nucleic Acids Res.">
        <title>The rice annotation project database (RAP-DB): 2008 update.</title>
        <authorList>
            <consortium name="The rice annotation project (RAP)"/>
        </authorList>
    </citation>
    <scope>GENOME REANNOTATION</scope>
    <source>
        <strain evidence="3">cv. Nipponbare</strain>
    </source>
</reference>
<dbReference type="EMBL" id="AC113339">
    <property type="protein sequence ID" value="AAM08869.1"/>
    <property type="molecule type" value="Genomic_DNA"/>
</dbReference>
<protein>
    <submittedName>
        <fullName evidence="2">Uncharacterized protein</fullName>
    </submittedName>
</protein>